<name>A0ABV5HY03_9RHOB</name>
<dbReference type="RefSeq" id="WP_377067732.1">
    <property type="nucleotide sequence ID" value="NZ_JBHMEC010000008.1"/>
</dbReference>
<keyword evidence="6" id="KW-0963">Cytoplasm</keyword>
<evidence type="ECO:0000313" key="9">
    <source>
        <dbReference type="Proteomes" id="UP001589670"/>
    </source>
</evidence>
<evidence type="ECO:0000256" key="4">
    <source>
        <dbReference type="ARBA" id="ARBA00023010"/>
    </source>
</evidence>
<dbReference type="PANTHER" id="PTHR36918:SF1">
    <property type="entry name" value="PROTEIN-EXPORT PROTEIN SECB"/>
    <property type="match status" value="1"/>
</dbReference>
<reference evidence="8 9" key="1">
    <citation type="submission" date="2024-09" db="EMBL/GenBank/DDBJ databases">
        <authorList>
            <person name="Sun Q."/>
            <person name="Mori K."/>
        </authorList>
    </citation>
    <scope>NUCLEOTIDE SEQUENCE [LARGE SCALE GENOMIC DNA]</scope>
    <source>
        <strain evidence="8 9">CECT 9424</strain>
    </source>
</reference>
<dbReference type="Gene3D" id="3.10.420.10">
    <property type="entry name" value="SecB-like"/>
    <property type="match status" value="1"/>
</dbReference>
<comment type="subunit">
    <text evidence="6">Homotetramer, a dimer of dimers. One homotetramer interacts with 1 SecA dimer.</text>
</comment>
<dbReference type="InterPro" id="IPR003708">
    <property type="entry name" value="SecB"/>
</dbReference>
<evidence type="ECO:0000256" key="7">
    <source>
        <dbReference type="SAM" id="MobiDB-lite"/>
    </source>
</evidence>
<comment type="similarity">
    <text evidence="1 6">Belongs to the SecB family.</text>
</comment>
<keyword evidence="2 6" id="KW-0813">Transport</keyword>
<gene>
    <name evidence="6 8" type="primary">secB</name>
    <name evidence="8" type="ORF">ACFFU4_05180</name>
</gene>
<dbReference type="NCBIfam" id="TIGR00809">
    <property type="entry name" value="secB"/>
    <property type="match status" value="1"/>
</dbReference>
<evidence type="ECO:0000256" key="2">
    <source>
        <dbReference type="ARBA" id="ARBA00022448"/>
    </source>
</evidence>
<dbReference type="PRINTS" id="PR01594">
    <property type="entry name" value="SECBCHAPRONE"/>
</dbReference>
<dbReference type="Pfam" id="PF02556">
    <property type="entry name" value="SecB"/>
    <property type="match status" value="1"/>
</dbReference>
<comment type="caution">
    <text evidence="8">The sequence shown here is derived from an EMBL/GenBank/DDBJ whole genome shotgun (WGS) entry which is preliminary data.</text>
</comment>
<keyword evidence="3 6" id="KW-0653">Protein transport</keyword>
<dbReference type="PANTHER" id="PTHR36918">
    <property type="match status" value="1"/>
</dbReference>
<dbReference type="HAMAP" id="MF_00821">
    <property type="entry name" value="SecB"/>
    <property type="match status" value="1"/>
</dbReference>
<dbReference type="InterPro" id="IPR035958">
    <property type="entry name" value="SecB-like_sf"/>
</dbReference>
<evidence type="ECO:0000256" key="3">
    <source>
        <dbReference type="ARBA" id="ARBA00022927"/>
    </source>
</evidence>
<keyword evidence="4 6" id="KW-0811">Translocation</keyword>
<keyword evidence="5 6" id="KW-0143">Chaperone</keyword>
<dbReference type="NCBIfam" id="NF004392">
    <property type="entry name" value="PRK05751.1-3"/>
    <property type="match status" value="1"/>
</dbReference>
<accession>A0ABV5HY03</accession>
<sequence length="169" mass="19114">MADQDNGAAPQADEGATSPQMRMQILTQFVRDLSFENVLAQRGTGGEVQPDVQVSVSLDAKKRSVEHQYEVACKVNITSQDKESQDVLFLMEMEYVGVFHVEGVPDDQLHPYLLIECPRQIFPFMRRIVSDVTRDGGFPPLNLESIDFVELYRQEVKRRQAAQPRTADA</sequence>
<feature type="region of interest" description="Disordered" evidence="7">
    <location>
        <begin position="1"/>
        <end position="20"/>
    </location>
</feature>
<evidence type="ECO:0000256" key="1">
    <source>
        <dbReference type="ARBA" id="ARBA00009990"/>
    </source>
</evidence>
<dbReference type="SUPFAM" id="SSF54611">
    <property type="entry name" value="SecB-like"/>
    <property type="match status" value="1"/>
</dbReference>
<organism evidence="8 9">
    <name type="scientific">Roseovarius ramblicola</name>
    <dbReference type="NCBI Taxonomy" id="2022336"/>
    <lineage>
        <taxon>Bacteria</taxon>
        <taxon>Pseudomonadati</taxon>
        <taxon>Pseudomonadota</taxon>
        <taxon>Alphaproteobacteria</taxon>
        <taxon>Rhodobacterales</taxon>
        <taxon>Roseobacteraceae</taxon>
        <taxon>Roseovarius</taxon>
    </lineage>
</organism>
<keyword evidence="9" id="KW-1185">Reference proteome</keyword>
<evidence type="ECO:0000313" key="8">
    <source>
        <dbReference type="EMBL" id="MFB9149143.1"/>
    </source>
</evidence>
<proteinExistence type="inferred from homology"/>
<evidence type="ECO:0000256" key="6">
    <source>
        <dbReference type="HAMAP-Rule" id="MF_00821"/>
    </source>
</evidence>
<evidence type="ECO:0000256" key="5">
    <source>
        <dbReference type="ARBA" id="ARBA00023186"/>
    </source>
</evidence>
<comment type="subcellular location">
    <subcellularLocation>
        <location evidence="6">Cytoplasm</location>
    </subcellularLocation>
</comment>
<comment type="function">
    <text evidence="6">One of the proteins required for the normal export of preproteins out of the cell cytoplasm. It is a molecular chaperone that binds to a subset of precursor proteins, maintaining them in a translocation-competent state. It also specifically binds to its receptor SecA.</text>
</comment>
<dbReference type="Proteomes" id="UP001589670">
    <property type="component" value="Unassembled WGS sequence"/>
</dbReference>
<dbReference type="EMBL" id="JBHMEC010000008">
    <property type="protein sequence ID" value="MFB9149143.1"/>
    <property type="molecule type" value="Genomic_DNA"/>
</dbReference>
<protein>
    <recommendedName>
        <fullName evidence="6">Protein-export protein SecB</fullName>
    </recommendedName>
</protein>